<sequence length="236" mass="25910">MYTPQSICFASSTASTLVVLTGRQVAYAVPGLNKWKFVANRNPHAVVDMAHTCFQSYTHVFSLAITGSVLKPLIACINLGMAPLLWDVASLVESDGEVLLISRTRGKDGIIDFSFVRVFKVVIEEGVGGEEKAAHLVPLNNIGKRAVFINKVYGSFSVSTDVFPWIKPNSIYYYQANSLKMYHPGGLCCTSLDPNVAPPGYCYWLDPDDNIQFINESISVFPAFQSPTPRGSSPYQ</sequence>
<dbReference type="PANTHER" id="PTHR33165">
    <property type="entry name" value="F-BOX DOMAIN CONTAINING PROTEIN-LIKE-RELATED"/>
    <property type="match status" value="1"/>
</dbReference>
<comment type="caution">
    <text evidence="2">The sequence shown here is derived from an EMBL/GenBank/DDBJ whole genome shotgun (WGS) entry which is preliminary data.</text>
</comment>
<evidence type="ECO:0000313" key="2">
    <source>
        <dbReference type="EMBL" id="KAF3332784.1"/>
    </source>
</evidence>
<proteinExistence type="predicted"/>
<keyword evidence="3" id="KW-1185">Reference proteome</keyword>
<accession>A0A833R036</accession>
<gene>
    <name evidence="2" type="ORF">FCM35_KLT02361</name>
</gene>
<dbReference type="Pfam" id="PF03478">
    <property type="entry name" value="Beta-prop_KIB1-4"/>
    <property type="match status" value="1"/>
</dbReference>
<name>A0A833R036_9POAL</name>
<dbReference type="AlphaFoldDB" id="A0A833R036"/>
<feature type="domain" description="KIB1-4 beta-propeller" evidence="1">
    <location>
        <begin position="15"/>
        <end position="175"/>
    </location>
</feature>
<organism evidence="2 3">
    <name type="scientific">Carex littledalei</name>
    <dbReference type="NCBI Taxonomy" id="544730"/>
    <lineage>
        <taxon>Eukaryota</taxon>
        <taxon>Viridiplantae</taxon>
        <taxon>Streptophyta</taxon>
        <taxon>Embryophyta</taxon>
        <taxon>Tracheophyta</taxon>
        <taxon>Spermatophyta</taxon>
        <taxon>Magnoliopsida</taxon>
        <taxon>Liliopsida</taxon>
        <taxon>Poales</taxon>
        <taxon>Cyperaceae</taxon>
        <taxon>Cyperoideae</taxon>
        <taxon>Cariceae</taxon>
        <taxon>Carex</taxon>
        <taxon>Carex subgen. Euthyceras</taxon>
    </lineage>
</organism>
<protein>
    <recommendedName>
        <fullName evidence="1">KIB1-4 beta-propeller domain-containing protein</fullName>
    </recommendedName>
</protein>
<dbReference type="InterPro" id="IPR005174">
    <property type="entry name" value="KIB1-4_b-propeller"/>
</dbReference>
<dbReference type="EMBL" id="SWLB01000011">
    <property type="protein sequence ID" value="KAF3332784.1"/>
    <property type="molecule type" value="Genomic_DNA"/>
</dbReference>
<dbReference type="Proteomes" id="UP000623129">
    <property type="component" value="Unassembled WGS sequence"/>
</dbReference>
<evidence type="ECO:0000259" key="1">
    <source>
        <dbReference type="Pfam" id="PF03478"/>
    </source>
</evidence>
<evidence type="ECO:0000313" key="3">
    <source>
        <dbReference type="Proteomes" id="UP000623129"/>
    </source>
</evidence>
<reference evidence="2" key="1">
    <citation type="submission" date="2020-01" db="EMBL/GenBank/DDBJ databases">
        <title>Genome sequence of Kobresia littledalei, the first chromosome-level genome in the family Cyperaceae.</title>
        <authorList>
            <person name="Qu G."/>
        </authorList>
    </citation>
    <scope>NUCLEOTIDE SEQUENCE</scope>
    <source>
        <strain evidence="2">C.B.Clarke</strain>
        <tissue evidence="2">Leaf</tissue>
    </source>
</reference>